<keyword evidence="1" id="KW-0472">Membrane</keyword>
<evidence type="ECO:0000313" key="2">
    <source>
        <dbReference type="EMBL" id="NIH56192.1"/>
    </source>
</evidence>
<protein>
    <submittedName>
        <fullName evidence="2">Uncharacterized protein</fullName>
    </submittedName>
</protein>
<evidence type="ECO:0000313" key="3">
    <source>
        <dbReference type="Proteomes" id="UP000749311"/>
    </source>
</evidence>
<reference evidence="2 3" key="1">
    <citation type="submission" date="2020-02" db="EMBL/GenBank/DDBJ databases">
        <title>Sequencing the genomes of 1000 actinobacteria strains.</title>
        <authorList>
            <person name="Klenk H.-P."/>
        </authorList>
    </citation>
    <scope>NUCLEOTIDE SEQUENCE [LARGE SCALE GENOMIC DNA]</scope>
    <source>
        <strain evidence="2 3">DSM 19609</strain>
    </source>
</reference>
<dbReference type="Proteomes" id="UP000749311">
    <property type="component" value="Unassembled WGS sequence"/>
</dbReference>
<keyword evidence="1" id="KW-1133">Transmembrane helix</keyword>
<gene>
    <name evidence="2" type="ORF">FB473_000837</name>
</gene>
<sequence length="227" mass="25420">MIALATVPTSSTDRDYLVATLDALRRLEDVGKARGDLDRDLERRTQHRRTLVSALVAAVIPIGIWVFFVAAQVAAARSLTEGLNMLAVRSIGLVGATVLLFLVVYIICNWLWHSTAVTRLRAVVEKPVRADYLRLRDALDVRSEAILAEPVFADPRIPANFIHPHTVALLLRFFDSGQATFLDAALYMLRQEMANTVYYSQIVPAETAADRERERIAVNRREIADHD</sequence>
<feature type="transmembrane region" description="Helical" evidence="1">
    <location>
        <begin position="51"/>
        <end position="71"/>
    </location>
</feature>
<organism evidence="2 3">
    <name type="scientific">Brooklawnia cerclae</name>
    <dbReference type="NCBI Taxonomy" id="349934"/>
    <lineage>
        <taxon>Bacteria</taxon>
        <taxon>Bacillati</taxon>
        <taxon>Actinomycetota</taxon>
        <taxon>Actinomycetes</taxon>
        <taxon>Propionibacteriales</taxon>
        <taxon>Propionibacteriaceae</taxon>
        <taxon>Brooklawnia</taxon>
    </lineage>
</organism>
<keyword evidence="1" id="KW-0812">Transmembrane</keyword>
<feature type="transmembrane region" description="Helical" evidence="1">
    <location>
        <begin position="91"/>
        <end position="112"/>
    </location>
</feature>
<keyword evidence="3" id="KW-1185">Reference proteome</keyword>
<accession>A0ABX0SCS8</accession>
<dbReference type="EMBL" id="JAAMOZ010000001">
    <property type="protein sequence ID" value="NIH56192.1"/>
    <property type="molecule type" value="Genomic_DNA"/>
</dbReference>
<evidence type="ECO:0000256" key="1">
    <source>
        <dbReference type="SAM" id="Phobius"/>
    </source>
</evidence>
<dbReference type="RefSeq" id="WP_167165125.1">
    <property type="nucleotide sequence ID" value="NZ_BAAAOO010000002.1"/>
</dbReference>
<proteinExistence type="predicted"/>
<comment type="caution">
    <text evidence="2">The sequence shown here is derived from an EMBL/GenBank/DDBJ whole genome shotgun (WGS) entry which is preliminary data.</text>
</comment>
<name>A0ABX0SCS8_9ACTN</name>